<dbReference type="EMBL" id="JAABOA010001880">
    <property type="protein sequence ID" value="KAF9580735.1"/>
    <property type="molecule type" value="Genomic_DNA"/>
</dbReference>
<gene>
    <name evidence="2" type="ORF">BGW38_002497</name>
</gene>
<evidence type="ECO:0000256" key="1">
    <source>
        <dbReference type="SAM" id="MobiDB-lite"/>
    </source>
</evidence>
<feature type="compositionally biased region" description="Acidic residues" evidence="1">
    <location>
        <begin position="160"/>
        <end position="170"/>
    </location>
</feature>
<proteinExistence type="predicted"/>
<organism evidence="2 3">
    <name type="scientific">Lunasporangiospora selenospora</name>
    <dbReference type="NCBI Taxonomy" id="979761"/>
    <lineage>
        <taxon>Eukaryota</taxon>
        <taxon>Fungi</taxon>
        <taxon>Fungi incertae sedis</taxon>
        <taxon>Mucoromycota</taxon>
        <taxon>Mortierellomycotina</taxon>
        <taxon>Mortierellomycetes</taxon>
        <taxon>Mortierellales</taxon>
        <taxon>Mortierellaceae</taxon>
        <taxon>Lunasporangiospora</taxon>
    </lineage>
</organism>
<feature type="region of interest" description="Disordered" evidence="1">
    <location>
        <begin position="124"/>
        <end position="170"/>
    </location>
</feature>
<feature type="compositionally biased region" description="Basic and acidic residues" evidence="1">
    <location>
        <begin position="9"/>
        <end position="18"/>
    </location>
</feature>
<dbReference type="OrthoDB" id="2438613at2759"/>
<dbReference type="Proteomes" id="UP000780801">
    <property type="component" value="Unassembled WGS sequence"/>
</dbReference>
<feature type="non-terminal residue" evidence="2">
    <location>
        <position position="1"/>
    </location>
</feature>
<evidence type="ECO:0000313" key="2">
    <source>
        <dbReference type="EMBL" id="KAF9580735.1"/>
    </source>
</evidence>
<dbReference type="AlphaFoldDB" id="A0A9P6KDH2"/>
<comment type="caution">
    <text evidence="2">The sequence shown here is derived from an EMBL/GenBank/DDBJ whole genome shotgun (WGS) entry which is preliminary data.</text>
</comment>
<accession>A0A9P6KDH2</accession>
<sequence length="170" mass="19248">MSQYKHRPWKEPPIRLDSLDTPLESKTAAIRSKLKGSNKDALVRAFAWEHPMVTMDLGTLTANVKRAHTPDDLTHEIIISMIRCAVRQASAVKHQSQELLEDPLEKTPEILDLLCPRLFNDLKDNKDGEKSKDTKMKRTCSNSVGTNDHERKDASISVDMDIDGMSDEHD</sequence>
<evidence type="ECO:0000313" key="3">
    <source>
        <dbReference type="Proteomes" id="UP000780801"/>
    </source>
</evidence>
<keyword evidence="3" id="KW-1185">Reference proteome</keyword>
<feature type="region of interest" description="Disordered" evidence="1">
    <location>
        <begin position="1"/>
        <end position="20"/>
    </location>
</feature>
<protein>
    <submittedName>
        <fullName evidence="2">Uncharacterized protein</fullName>
    </submittedName>
</protein>
<feature type="compositionally biased region" description="Basic and acidic residues" evidence="1">
    <location>
        <begin position="124"/>
        <end position="136"/>
    </location>
</feature>
<name>A0A9P6KDH2_9FUNG</name>
<reference evidence="2" key="1">
    <citation type="journal article" date="2020" name="Fungal Divers.">
        <title>Resolving the Mortierellaceae phylogeny through synthesis of multi-gene phylogenetics and phylogenomics.</title>
        <authorList>
            <person name="Vandepol N."/>
            <person name="Liber J."/>
            <person name="Desiro A."/>
            <person name="Na H."/>
            <person name="Kennedy M."/>
            <person name="Barry K."/>
            <person name="Grigoriev I.V."/>
            <person name="Miller A.N."/>
            <person name="O'Donnell K."/>
            <person name="Stajich J.E."/>
            <person name="Bonito G."/>
        </authorList>
    </citation>
    <scope>NUCLEOTIDE SEQUENCE</scope>
    <source>
        <strain evidence="2">KOD1015</strain>
    </source>
</reference>